<evidence type="ECO:0000259" key="2">
    <source>
        <dbReference type="Pfam" id="PF03551"/>
    </source>
</evidence>
<dbReference type="InterPro" id="IPR036390">
    <property type="entry name" value="WH_DNA-bd_sf"/>
</dbReference>
<name>A0A6I2L7J6_9BURK</name>
<dbReference type="AlphaFoldDB" id="A0A6I2L7J6"/>
<gene>
    <name evidence="3" type="ORF">GJ699_19935</name>
</gene>
<protein>
    <submittedName>
        <fullName evidence="3">PadR family transcriptional regulator</fullName>
    </submittedName>
</protein>
<dbReference type="RefSeq" id="WP_154379486.1">
    <property type="nucleotide sequence ID" value="NZ_WKJK01000010.1"/>
</dbReference>
<dbReference type="Gene3D" id="1.10.10.10">
    <property type="entry name" value="Winged helix-like DNA-binding domain superfamily/Winged helix DNA-binding domain"/>
    <property type="match status" value="1"/>
</dbReference>
<dbReference type="InterPro" id="IPR005149">
    <property type="entry name" value="Tscrpt_reg_PadR_N"/>
</dbReference>
<feature type="domain" description="Transcription regulator PadR N-terminal" evidence="2">
    <location>
        <begin position="54"/>
        <end position="123"/>
    </location>
</feature>
<proteinExistence type="predicted"/>
<dbReference type="PANTHER" id="PTHR43252">
    <property type="entry name" value="TRANSCRIPTIONAL REGULATOR YQJI"/>
    <property type="match status" value="1"/>
</dbReference>
<feature type="compositionally biased region" description="Gly residues" evidence="1">
    <location>
        <begin position="25"/>
        <end position="39"/>
    </location>
</feature>
<reference evidence="3 4" key="1">
    <citation type="submission" date="2019-11" db="EMBL/GenBank/DDBJ databases">
        <title>Novel species isolated from a subtropical stream in China.</title>
        <authorList>
            <person name="Lu H."/>
        </authorList>
    </citation>
    <scope>NUCLEOTIDE SEQUENCE [LARGE SCALE GENOMIC DNA]</scope>
    <source>
        <strain evidence="3 4">FT80W</strain>
    </source>
</reference>
<dbReference type="Proteomes" id="UP000433309">
    <property type="component" value="Unassembled WGS sequence"/>
</dbReference>
<dbReference type="EMBL" id="WKJK01000010">
    <property type="protein sequence ID" value="MRW92269.1"/>
    <property type="molecule type" value="Genomic_DNA"/>
</dbReference>
<keyword evidence="4" id="KW-1185">Reference proteome</keyword>
<dbReference type="InterPro" id="IPR036388">
    <property type="entry name" value="WH-like_DNA-bd_sf"/>
</dbReference>
<evidence type="ECO:0000256" key="1">
    <source>
        <dbReference type="SAM" id="MobiDB-lite"/>
    </source>
</evidence>
<dbReference type="PANTHER" id="PTHR43252:SF7">
    <property type="entry name" value="TRANSCRIPTIONAL REGULATOR YQJI"/>
    <property type="match status" value="1"/>
</dbReference>
<feature type="compositionally biased region" description="Basic residues" evidence="1">
    <location>
        <begin position="1"/>
        <end position="24"/>
    </location>
</feature>
<organism evidence="3 4">
    <name type="scientific">Duganella guangzhouensis</name>
    <dbReference type="NCBI Taxonomy" id="2666084"/>
    <lineage>
        <taxon>Bacteria</taxon>
        <taxon>Pseudomonadati</taxon>
        <taxon>Pseudomonadota</taxon>
        <taxon>Betaproteobacteria</taxon>
        <taxon>Burkholderiales</taxon>
        <taxon>Oxalobacteraceae</taxon>
        <taxon>Telluria group</taxon>
        <taxon>Duganella</taxon>
    </lineage>
</organism>
<sequence length="187" mass="20267">MFGFKSHHGRHHGPHGPHGHHPHHGGPGGHGGHQGGPRGRGPKMFDAGAMRYVVLQLIAEKPRHGYEIIKELEQRSGGAYTPSPGAIYPLLALLLDMGHVSASADGNKKLHTITPEGEAFLAENRQLVDAIQARLAEPDEQREGLRAVMHEVKQAAIEQARASNHNPERLEQIRAILRKAAADIAAL</sequence>
<feature type="region of interest" description="Disordered" evidence="1">
    <location>
        <begin position="1"/>
        <end position="43"/>
    </location>
</feature>
<comment type="caution">
    <text evidence="3">The sequence shown here is derived from an EMBL/GenBank/DDBJ whole genome shotgun (WGS) entry which is preliminary data.</text>
</comment>
<evidence type="ECO:0000313" key="3">
    <source>
        <dbReference type="EMBL" id="MRW92269.1"/>
    </source>
</evidence>
<evidence type="ECO:0000313" key="4">
    <source>
        <dbReference type="Proteomes" id="UP000433309"/>
    </source>
</evidence>
<dbReference type="SUPFAM" id="SSF46785">
    <property type="entry name" value="Winged helix' DNA-binding domain"/>
    <property type="match status" value="1"/>
</dbReference>
<dbReference type="Pfam" id="PF03551">
    <property type="entry name" value="PadR"/>
    <property type="match status" value="1"/>
</dbReference>
<accession>A0A6I2L7J6</accession>